<proteinExistence type="predicted"/>
<evidence type="ECO:0000259" key="1">
    <source>
        <dbReference type="Pfam" id="PF00535"/>
    </source>
</evidence>
<dbReference type="SUPFAM" id="SSF53448">
    <property type="entry name" value="Nucleotide-diphospho-sugar transferases"/>
    <property type="match status" value="2"/>
</dbReference>
<reference evidence="3 4" key="1">
    <citation type="submission" date="2016-10" db="EMBL/GenBank/DDBJ databases">
        <authorList>
            <person name="de Groot N.N."/>
        </authorList>
    </citation>
    <scope>NUCLEOTIDE SEQUENCE [LARGE SCALE GENOMIC DNA]</scope>
    <source>
        <strain evidence="3 4">L14</strain>
    </source>
</reference>
<keyword evidence="3" id="KW-0808">Transferase</keyword>
<dbReference type="GO" id="GO:0016758">
    <property type="term" value="F:hexosyltransferase activity"/>
    <property type="evidence" value="ECO:0007669"/>
    <property type="project" value="UniProtKB-ARBA"/>
</dbReference>
<sequence>MGTAGKIAFIVRKKHPDYTICIEALRALNVPTGFDTELVIIKASKSIAADRQQGMLCCHADYKIYLEDNAIILDENFICKMIEIFNTNKEIGLLGAIGTNIVPTSGIAISSSRLIGEIFDDQGHKVAGNKFTSLKQNVKAIIGALMVTQYDLDWPTDYNSEFFYDTAYSLEYQRNGYKCAVLNMSTPLIWKGYDTPQPLPKEQNLFLDKYSIDLYPLVSVIIPSYQRPKFLEEAINSVLGQTYRNLDILISDRSHDMLTEHMVKEKFSHDPRLHYVHHNNFNRLQAYKYNNSYNNPNAEYVNWLMDDDLFAPKKIARMIDVYNDNPDVTLVTSYRKCINSNGNIIPDRYYTKPLAREDFKISGPALGKKMLLTQANIIGELSTCLIKKKNLYNGHLGCFEYSDDNVLSDFTTWIHMCSCGNIIYLTEALSYVRIHDGQDQLNPLTRLKCIIMLALLLDYDWHNTNFLESNHAKKEAMKNWSLSALTIDSEYDTYKDHPDYKKFKQIQSVISQAMIENIELNLESYY</sequence>
<dbReference type="InterPro" id="IPR029044">
    <property type="entry name" value="Nucleotide-diphossugar_trans"/>
</dbReference>
<dbReference type="PANTHER" id="PTHR22916">
    <property type="entry name" value="GLYCOSYLTRANSFERASE"/>
    <property type="match status" value="1"/>
</dbReference>
<organism evidence="3 4">
    <name type="scientific">Selenomonas ruminantium</name>
    <dbReference type="NCBI Taxonomy" id="971"/>
    <lineage>
        <taxon>Bacteria</taxon>
        <taxon>Bacillati</taxon>
        <taxon>Bacillota</taxon>
        <taxon>Negativicutes</taxon>
        <taxon>Selenomonadales</taxon>
        <taxon>Selenomonadaceae</taxon>
        <taxon>Selenomonas</taxon>
    </lineage>
</organism>
<dbReference type="AlphaFoldDB" id="A0A1I0YFI4"/>
<dbReference type="EMBL" id="FOJX01000013">
    <property type="protein sequence ID" value="SFB12175.1"/>
    <property type="molecule type" value="Genomic_DNA"/>
</dbReference>
<evidence type="ECO:0000313" key="3">
    <source>
        <dbReference type="EMBL" id="SFB12175.1"/>
    </source>
</evidence>
<evidence type="ECO:0000313" key="4">
    <source>
        <dbReference type="Proteomes" id="UP000183843"/>
    </source>
</evidence>
<dbReference type="Gene3D" id="3.90.550.10">
    <property type="entry name" value="Spore Coat Polysaccharide Biosynthesis Protein SpsA, Chain A"/>
    <property type="match status" value="2"/>
</dbReference>
<dbReference type="InterPro" id="IPR001173">
    <property type="entry name" value="Glyco_trans_2-like"/>
</dbReference>
<accession>A0A1I0YFI4</accession>
<protein>
    <submittedName>
        <fullName evidence="3">Glycosyl transferase family 2</fullName>
    </submittedName>
</protein>
<dbReference type="InterPro" id="IPR059123">
    <property type="entry name" value="StrF_dom"/>
</dbReference>
<dbReference type="Pfam" id="PF13712">
    <property type="entry name" value="Glyco_tranf_2_5"/>
    <property type="match status" value="1"/>
</dbReference>
<dbReference type="PANTHER" id="PTHR22916:SF3">
    <property type="entry name" value="UDP-GLCNAC:BETAGAL BETA-1,3-N-ACETYLGLUCOSAMINYLTRANSFERASE-LIKE PROTEIN 1"/>
    <property type="match status" value="1"/>
</dbReference>
<dbReference type="RefSeq" id="WP_074817087.1">
    <property type="nucleotide sequence ID" value="NZ_FOJX01000013.1"/>
</dbReference>
<dbReference type="Proteomes" id="UP000183843">
    <property type="component" value="Unassembled WGS sequence"/>
</dbReference>
<name>A0A1I0YFI4_SELRU</name>
<feature type="domain" description="Glycosyltransferase 2-like" evidence="1">
    <location>
        <begin position="219"/>
        <end position="348"/>
    </location>
</feature>
<evidence type="ECO:0000259" key="2">
    <source>
        <dbReference type="Pfam" id="PF13712"/>
    </source>
</evidence>
<feature type="domain" description="Streptomycin biosynthesis protein StrF" evidence="2">
    <location>
        <begin position="8"/>
        <end position="190"/>
    </location>
</feature>
<dbReference type="Pfam" id="PF00535">
    <property type="entry name" value="Glycos_transf_2"/>
    <property type="match status" value="1"/>
</dbReference>
<gene>
    <name evidence="3" type="ORF">SAMN05216587_11325</name>
</gene>